<name>A0A6J3LXI3_9PEZI</name>
<dbReference type="OrthoDB" id="2687876at2759"/>
<gene>
    <name evidence="2" type="ORF">K489DRAFT_372259</name>
</gene>
<dbReference type="Proteomes" id="UP000504637">
    <property type="component" value="Unplaced"/>
</dbReference>
<reference evidence="2" key="2">
    <citation type="submission" date="2020-04" db="EMBL/GenBank/DDBJ databases">
        <authorList>
            <consortium name="NCBI Genome Project"/>
        </authorList>
    </citation>
    <scope>NUCLEOTIDE SEQUENCE</scope>
    <source>
        <strain evidence="2">CBS 342.82</strain>
    </source>
</reference>
<keyword evidence="1" id="KW-1185">Reference proteome</keyword>
<reference evidence="2" key="1">
    <citation type="submission" date="2020-01" db="EMBL/GenBank/DDBJ databases">
        <authorList>
            <consortium name="DOE Joint Genome Institute"/>
            <person name="Haridas S."/>
            <person name="Albert R."/>
            <person name="Binder M."/>
            <person name="Bloem J."/>
            <person name="Labutti K."/>
            <person name="Salamov A."/>
            <person name="Andreopoulos B."/>
            <person name="Baker S.E."/>
            <person name="Barry K."/>
            <person name="Bills G."/>
            <person name="Bluhm B.H."/>
            <person name="Cannon C."/>
            <person name="Castanera R."/>
            <person name="Culley D.E."/>
            <person name="Daum C."/>
            <person name="Ezra D."/>
            <person name="Gonzalez J.B."/>
            <person name="Henrissat B."/>
            <person name="Kuo A."/>
            <person name="Liang C."/>
            <person name="Lipzen A."/>
            <person name="Lutzoni F."/>
            <person name="Magnuson J."/>
            <person name="Mondo S."/>
            <person name="Nolan M."/>
            <person name="Ohm R."/>
            <person name="Pangilinan J."/>
            <person name="Park H.-J."/>
            <person name="Ramirez L."/>
            <person name="Alfaro M."/>
            <person name="Sun H."/>
            <person name="Tritt A."/>
            <person name="Yoshinaga Y."/>
            <person name="Zwiers L.-H."/>
            <person name="Turgeon B.G."/>
            <person name="Goodwin S.B."/>
            <person name="Spatafora J.W."/>
            <person name="Crous P.W."/>
            <person name="Grigoriev I.V."/>
        </authorList>
    </citation>
    <scope>NUCLEOTIDE SEQUENCE</scope>
    <source>
        <strain evidence="2">CBS 342.82</strain>
    </source>
</reference>
<dbReference type="AlphaFoldDB" id="A0A6J3LXI3"/>
<evidence type="ECO:0000313" key="2">
    <source>
        <dbReference type="RefSeq" id="XP_033457497.1"/>
    </source>
</evidence>
<protein>
    <recommendedName>
        <fullName evidence="3">F-box domain-containing protein</fullName>
    </recommendedName>
</protein>
<sequence>MSSSPPHSLAIAKSSRSSLGTLDVLPIELIQKCTALLDLRPLGLFATTCRRAREIVWALPGLMKLCQRYPDIIASLDKTGVLEWHSFAALFDAISKPDCSTCGAAGTSFYLFTCRRYCDSCWRNEKEFCVLPMIYLQKAMDAAPAMAWNKIRPVIVCHQLPGESEIDIHESLCLTSSPKLGLAGYITRSTPPRHAGQLMFPNSTMESDLLLAAWREWLAQASQSTVDSGSAEAALEFVEALHKDINKNWETSLSLIQACLPW</sequence>
<proteinExistence type="predicted"/>
<reference evidence="2" key="3">
    <citation type="submission" date="2025-08" db="UniProtKB">
        <authorList>
            <consortium name="RefSeq"/>
        </authorList>
    </citation>
    <scope>IDENTIFICATION</scope>
    <source>
        <strain evidence="2">CBS 342.82</strain>
    </source>
</reference>
<dbReference type="RefSeq" id="XP_033457497.1">
    <property type="nucleotide sequence ID" value="XM_033603321.1"/>
</dbReference>
<evidence type="ECO:0000313" key="1">
    <source>
        <dbReference type="Proteomes" id="UP000504637"/>
    </source>
</evidence>
<organism evidence="2">
    <name type="scientific">Dissoconium aciculare CBS 342.82</name>
    <dbReference type="NCBI Taxonomy" id="1314786"/>
    <lineage>
        <taxon>Eukaryota</taxon>
        <taxon>Fungi</taxon>
        <taxon>Dikarya</taxon>
        <taxon>Ascomycota</taxon>
        <taxon>Pezizomycotina</taxon>
        <taxon>Dothideomycetes</taxon>
        <taxon>Dothideomycetidae</taxon>
        <taxon>Mycosphaerellales</taxon>
        <taxon>Dissoconiaceae</taxon>
        <taxon>Dissoconium</taxon>
    </lineage>
</organism>
<accession>A0A6J3LXI3</accession>
<dbReference type="GeneID" id="54361121"/>
<evidence type="ECO:0008006" key="3">
    <source>
        <dbReference type="Google" id="ProtNLM"/>
    </source>
</evidence>